<accession>A0ACC0ARI1</accession>
<comment type="caution">
    <text evidence="1">The sequence shown here is derived from an EMBL/GenBank/DDBJ whole genome shotgun (WGS) entry which is preliminary data.</text>
</comment>
<evidence type="ECO:0000313" key="2">
    <source>
        <dbReference type="Proteomes" id="UP001060085"/>
    </source>
</evidence>
<dbReference type="EMBL" id="CM044705">
    <property type="protein sequence ID" value="KAI5662955.1"/>
    <property type="molecule type" value="Genomic_DNA"/>
</dbReference>
<protein>
    <submittedName>
        <fullName evidence="1">Uncharacterized protein</fullName>
    </submittedName>
</protein>
<gene>
    <name evidence="1" type="ORF">M9H77_22278</name>
</gene>
<name>A0ACC0ARI1_CATRO</name>
<sequence length="124" mass="14252">MNFLKFFELSLKIFELYLSSPFMIWSKKFLTSRDVMFDETKFPFASGFTDQVHSSNPFQTLHSFGDNIGGRSDQDRGVFRTLLHQILVTNVLVVLTILLVHSPLNSLAQQLSSFVVQLRLKHQA</sequence>
<evidence type="ECO:0000313" key="1">
    <source>
        <dbReference type="EMBL" id="KAI5662955.1"/>
    </source>
</evidence>
<keyword evidence="2" id="KW-1185">Reference proteome</keyword>
<organism evidence="1 2">
    <name type="scientific">Catharanthus roseus</name>
    <name type="common">Madagascar periwinkle</name>
    <name type="synonym">Vinca rosea</name>
    <dbReference type="NCBI Taxonomy" id="4058"/>
    <lineage>
        <taxon>Eukaryota</taxon>
        <taxon>Viridiplantae</taxon>
        <taxon>Streptophyta</taxon>
        <taxon>Embryophyta</taxon>
        <taxon>Tracheophyta</taxon>
        <taxon>Spermatophyta</taxon>
        <taxon>Magnoliopsida</taxon>
        <taxon>eudicotyledons</taxon>
        <taxon>Gunneridae</taxon>
        <taxon>Pentapetalae</taxon>
        <taxon>asterids</taxon>
        <taxon>lamiids</taxon>
        <taxon>Gentianales</taxon>
        <taxon>Apocynaceae</taxon>
        <taxon>Rauvolfioideae</taxon>
        <taxon>Vinceae</taxon>
        <taxon>Catharanthinae</taxon>
        <taxon>Catharanthus</taxon>
    </lineage>
</organism>
<proteinExistence type="predicted"/>
<reference evidence="2" key="1">
    <citation type="journal article" date="2023" name="Nat. Plants">
        <title>Single-cell RNA sequencing provides a high-resolution roadmap for understanding the multicellular compartmentation of specialized metabolism.</title>
        <authorList>
            <person name="Sun S."/>
            <person name="Shen X."/>
            <person name="Li Y."/>
            <person name="Li Y."/>
            <person name="Wang S."/>
            <person name="Li R."/>
            <person name="Zhang H."/>
            <person name="Shen G."/>
            <person name="Guo B."/>
            <person name="Wei J."/>
            <person name="Xu J."/>
            <person name="St-Pierre B."/>
            <person name="Chen S."/>
            <person name="Sun C."/>
        </authorList>
    </citation>
    <scope>NUCLEOTIDE SEQUENCE [LARGE SCALE GENOMIC DNA]</scope>
</reference>
<dbReference type="Proteomes" id="UP001060085">
    <property type="component" value="Linkage Group LG05"/>
</dbReference>